<accession>A0A176W7C0</accession>
<comment type="caution">
    <text evidence="2">The sequence shown here is derived from an EMBL/GenBank/DDBJ whole genome shotgun (WGS) entry which is preliminary data.</text>
</comment>
<feature type="compositionally biased region" description="Basic and acidic residues" evidence="1">
    <location>
        <begin position="17"/>
        <end position="33"/>
    </location>
</feature>
<reference evidence="2" key="1">
    <citation type="submission" date="2016-03" db="EMBL/GenBank/DDBJ databases">
        <title>Mechanisms controlling the formation of the plant cell surface in tip-growing cells are functionally conserved among land plants.</title>
        <authorList>
            <person name="Honkanen S."/>
            <person name="Jones V.A."/>
            <person name="Morieri G."/>
            <person name="Champion C."/>
            <person name="Hetherington A.J."/>
            <person name="Kelly S."/>
            <person name="Saint-Marcoux D."/>
            <person name="Proust H."/>
            <person name="Prescott H."/>
            <person name="Dolan L."/>
        </authorList>
    </citation>
    <scope>NUCLEOTIDE SEQUENCE [LARGE SCALE GENOMIC DNA]</scope>
    <source>
        <tissue evidence="2">Whole gametophyte</tissue>
    </source>
</reference>
<evidence type="ECO:0000313" key="2">
    <source>
        <dbReference type="EMBL" id="OAE28026.1"/>
    </source>
</evidence>
<sequence>MLVNSEAELLCGEDDETKLQEERRASESRKKGDNGQSDFGVFYEDLRSHYHLIRLHNDVKFDNAESVQDRGAFFQVQLQVAHRSHVDDDGVAVGQVLTRDPAVSDVLTEHDLLGVGEALSFFKLLVSIGSALVSWAGS</sequence>
<name>A0A176W7C0_MARPO</name>
<gene>
    <name evidence="2" type="ORF">AXG93_2351s1030</name>
</gene>
<dbReference type="Proteomes" id="UP000077202">
    <property type="component" value="Unassembled WGS sequence"/>
</dbReference>
<proteinExistence type="predicted"/>
<organism evidence="2 3">
    <name type="scientific">Marchantia polymorpha subsp. ruderalis</name>
    <dbReference type="NCBI Taxonomy" id="1480154"/>
    <lineage>
        <taxon>Eukaryota</taxon>
        <taxon>Viridiplantae</taxon>
        <taxon>Streptophyta</taxon>
        <taxon>Embryophyta</taxon>
        <taxon>Marchantiophyta</taxon>
        <taxon>Marchantiopsida</taxon>
        <taxon>Marchantiidae</taxon>
        <taxon>Marchantiales</taxon>
        <taxon>Marchantiaceae</taxon>
        <taxon>Marchantia</taxon>
    </lineage>
</organism>
<evidence type="ECO:0000256" key="1">
    <source>
        <dbReference type="SAM" id="MobiDB-lite"/>
    </source>
</evidence>
<dbReference type="AlphaFoldDB" id="A0A176W7C0"/>
<dbReference type="EMBL" id="LVLJ01001786">
    <property type="protein sequence ID" value="OAE28026.1"/>
    <property type="molecule type" value="Genomic_DNA"/>
</dbReference>
<evidence type="ECO:0000313" key="3">
    <source>
        <dbReference type="Proteomes" id="UP000077202"/>
    </source>
</evidence>
<keyword evidence="3" id="KW-1185">Reference proteome</keyword>
<protein>
    <submittedName>
        <fullName evidence="2">Uncharacterized protein</fullName>
    </submittedName>
</protein>
<feature type="region of interest" description="Disordered" evidence="1">
    <location>
        <begin position="1"/>
        <end position="38"/>
    </location>
</feature>